<organism evidence="1 2">
    <name type="scientific">Vreelandella neptunia</name>
    <dbReference type="NCBI Taxonomy" id="115551"/>
    <lineage>
        <taxon>Bacteria</taxon>
        <taxon>Pseudomonadati</taxon>
        <taxon>Pseudomonadota</taxon>
        <taxon>Gammaproteobacteria</taxon>
        <taxon>Oceanospirillales</taxon>
        <taxon>Halomonadaceae</taxon>
        <taxon>Vreelandella</taxon>
    </lineage>
</organism>
<protein>
    <submittedName>
        <fullName evidence="1">Uncharacterized protein</fullName>
    </submittedName>
</protein>
<sequence length="139" mass="15361">MRASDGIFDVKKDREFRKEALITKISDLPCACVPMGALTFVRGKIELQVDDFADQPGVWILAVDGDIARITGADTRSMHASAQWWERPGNSDRHDHLAHLLQGTLKAGNSVELFGCQPAGASYVATAREWRQAFSFAWA</sequence>
<evidence type="ECO:0000313" key="2">
    <source>
        <dbReference type="Proteomes" id="UP001320609"/>
    </source>
</evidence>
<dbReference type="EMBL" id="JAKVTW010000024">
    <property type="protein sequence ID" value="MCH4813758.1"/>
    <property type="molecule type" value="Genomic_DNA"/>
</dbReference>
<name>A0ABS9SCC0_9GAMM</name>
<keyword evidence="2" id="KW-1185">Reference proteome</keyword>
<gene>
    <name evidence="1" type="ORF">MLE19_20730</name>
</gene>
<proteinExistence type="predicted"/>
<reference evidence="1 2" key="1">
    <citation type="submission" date="2022-03" db="EMBL/GenBank/DDBJ databases">
        <title>Genomic signatures underlying metal tolerance in selected Arctic bacterial isolates.</title>
        <authorList>
            <person name="Thomas F.A."/>
            <person name="Venkatachalam S."/>
            <person name="Krishnan K.P."/>
        </authorList>
    </citation>
    <scope>NUCLEOTIDE SEQUENCE [LARGE SCALE GENOMIC DNA]</scope>
    <source>
        <strain evidence="1 2">HM116</strain>
    </source>
</reference>
<comment type="caution">
    <text evidence="1">The sequence shown here is derived from an EMBL/GenBank/DDBJ whole genome shotgun (WGS) entry which is preliminary data.</text>
</comment>
<dbReference type="Proteomes" id="UP001320609">
    <property type="component" value="Unassembled WGS sequence"/>
</dbReference>
<evidence type="ECO:0000313" key="1">
    <source>
        <dbReference type="EMBL" id="MCH4813758.1"/>
    </source>
</evidence>
<accession>A0ABS9SCC0</accession>